<evidence type="ECO:0000256" key="4">
    <source>
        <dbReference type="ARBA" id="ARBA00030169"/>
    </source>
</evidence>
<evidence type="ECO:0000313" key="6">
    <source>
        <dbReference type="EMBL" id="RJX69391.1"/>
    </source>
</evidence>
<comment type="caution">
    <text evidence="6">The sequence shown here is derived from an EMBL/GenBank/DDBJ whole genome shotgun (WGS) entry which is preliminary data.</text>
</comment>
<comment type="cofactor">
    <cofactor evidence="1">
        <name>a divalent metal cation</name>
        <dbReference type="ChEBI" id="CHEBI:60240"/>
    </cofactor>
</comment>
<feature type="binding site" evidence="5">
    <location>
        <position position="131"/>
    </location>
    <ligand>
        <name>substrate</name>
    </ligand>
</feature>
<dbReference type="OrthoDB" id="8717144at2"/>
<dbReference type="GO" id="GO:0008948">
    <property type="term" value="F:oxaloacetate decarboxylase activity"/>
    <property type="evidence" value="ECO:0007669"/>
    <property type="project" value="TreeGrafter"/>
</dbReference>
<dbReference type="GO" id="GO:0047443">
    <property type="term" value="F:4-hydroxy-4-methyl-2-oxoglutarate aldolase activity"/>
    <property type="evidence" value="ECO:0007669"/>
    <property type="project" value="TreeGrafter"/>
</dbReference>
<proteinExistence type="predicted"/>
<dbReference type="CDD" id="cd16841">
    <property type="entry name" value="RraA_family"/>
    <property type="match status" value="1"/>
</dbReference>
<dbReference type="InterPro" id="IPR005493">
    <property type="entry name" value="RraA/RraA-like"/>
</dbReference>
<comment type="cofactor">
    <cofactor evidence="5">
        <name>Mg(2+)</name>
        <dbReference type="ChEBI" id="CHEBI:18420"/>
    </cofactor>
</comment>
<dbReference type="RefSeq" id="WP_120032996.1">
    <property type="nucleotide sequence ID" value="NZ_QVMU01000016.1"/>
</dbReference>
<organism evidence="6 7">
    <name type="scientific">Vibrio sinensis</name>
    <dbReference type="NCBI Taxonomy" id="2302434"/>
    <lineage>
        <taxon>Bacteria</taxon>
        <taxon>Pseudomonadati</taxon>
        <taxon>Pseudomonadota</taxon>
        <taxon>Gammaproteobacteria</taxon>
        <taxon>Vibrionales</taxon>
        <taxon>Vibrionaceae</taxon>
        <taxon>Vibrio</taxon>
    </lineage>
</organism>
<name>A0A3A6QAW4_9VIBR</name>
<evidence type="ECO:0000313" key="7">
    <source>
        <dbReference type="Proteomes" id="UP000273252"/>
    </source>
</evidence>
<dbReference type="SUPFAM" id="SSF89562">
    <property type="entry name" value="RraA-like"/>
    <property type="match status" value="1"/>
</dbReference>
<feature type="binding site" evidence="5">
    <location>
        <begin position="109"/>
        <end position="112"/>
    </location>
    <ligand>
        <name>substrate</name>
    </ligand>
</feature>
<evidence type="ECO:0000256" key="5">
    <source>
        <dbReference type="PIRSR" id="PIRSR605493-1"/>
    </source>
</evidence>
<keyword evidence="5" id="KW-0460">Magnesium</keyword>
<evidence type="ECO:0000256" key="2">
    <source>
        <dbReference type="ARBA" id="ARBA00016549"/>
    </source>
</evidence>
<dbReference type="EMBL" id="QVMU01000016">
    <property type="protein sequence ID" value="RJX69391.1"/>
    <property type="molecule type" value="Genomic_DNA"/>
</dbReference>
<dbReference type="AlphaFoldDB" id="A0A3A6QAW4"/>
<dbReference type="PANTHER" id="PTHR33254">
    <property type="entry name" value="4-HYDROXY-4-METHYL-2-OXOGLUTARATE ALDOLASE 3-RELATED"/>
    <property type="match status" value="1"/>
</dbReference>
<dbReference type="Gene3D" id="3.50.30.40">
    <property type="entry name" value="Ribonuclease E inhibitor RraA/RraA-like"/>
    <property type="match status" value="1"/>
</dbReference>
<reference evidence="6 7" key="1">
    <citation type="submission" date="2018-08" db="EMBL/GenBank/DDBJ databases">
        <title>Vibrio isolated from the Eastern China Marginal Seas.</title>
        <authorList>
            <person name="Li Y."/>
        </authorList>
    </citation>
    <scope>NUCLEOTIDE SEQUENCE [LARGE SCALE GENOMIC DNA]</scope>
    <source>
        <strain evidence="6 7">BEI233</strain>
    </source>
</reference>
<dbReference type="Pfam" id="PF03737">
    <property type="entry name" value="RraA-like"/>
    <property type="match status" value="1"/>
</dbReference>
<protein>
    <recommendedName>
        <fullName evidence="2">Putative 4-hydroxy-4-methyl-2-oxoglutarate aldolase</fullName>
    </recommendedName>
    <alternativeName>
        <fullName evidence="3">Regulator of ribonuclease activity homolog</fullName>
    </alternativeName>
    <alternativeName>
        <fullName evidence="4">RraA-like protein</fullName>
    </alternativeName>
</protein>
<sequence>MNNLVTWSSDNELFQLAKEKLFVALVGDILDKIGYHHQFLAPGLKPITSDMVIIGRAMPVLEADFFGEHQGHTEISNKPFGMMFEALDDLQENEVYICSGSSHRYALWGGLMSTRAMKCGAAGAVLHGFHRDTNEIERLNFPVASFGGYAQDQGVRGKVIDWRVPIEVDGVLVRNGDIIFGDRDGILVIPREVEVEVFQGAFEKALGENEVLEALQGGMSTVDAFEKFGIM</sequence>
<accession>A0A3A6QAW4</accession>
<feature type="binding site" evidence="5">
    <location>
        <position position="132"/>
    </location>
    <ligand>
        <name>Mg(2+)</name>
        <dbReference type="ChEBI" id="CHEBI:18420"/>
    </ligand>
</feature>
<dbReference type="GO" id="GO:0046872">
    <property type="term" value="F:metal ion binding"/>
    <property type="evidence" value="ECO:0007669"/>
    <property type="project" value="UniProtKB-KW"/>
</dbReference>
<evidence type="ECO:0000256" key="1">
    <source>
        <dbReference type="ARBA" id="ARBA00001968"/>
    </source>
</evidence>
<dbReference type="PANTHER" id="PTHR33254:SF4">
    <property type="entry name" value="4-HYDROXY-4-METHYL-2-OXOGLUTARATE ALDOLASE 3-RELATED"/>
    <property type="match status" value="1"/>
</dbReference>
<dbReference type="Proteomes" id="UP000273252">
    <property type="component" value="Unassembled WGS sequence"/>
</dbReference>
<dbReference type="InterPro" id="IPR036704">
    <property type="entry name" value="RraA/RraA-like_sf"/>
</dbReference>
<evidence type="ECO:0000256" key="3">
    <source>
        <dbReference type="ARBA" id="ARBA00029596"/>
    </source>
</evidence>
<keyword evidence="7" id="KW-1185">Reference proteome</keyword>
<keyword evidence="5" id="KW-0479">Metal-binding</keyword>
<gene>
    <name evidence="6" type="ORF">DZ860_15510</name>
</gene>